<sequence length="197" mass="22868">MFLSDDIIINIFKPLLEFCHFIQLRAVNSHLCRLITSNLEENNQIIKKGTQLIILKGSFRIRGDVLLPFTEILRKQEIKSQHVIDEFNRKDYGRLFKFSDLEYARTNNASFRTESFLPPNNRNLITIKHTISDPNDDSAVCCANCKIDLILSPTQSKAWKEENGCVVGMVSNEYFDLVWHYDFLTGIRVYVNICTIM</sequence>
<dbReference type="InParanoid" id="D2VG49"/>
<dbReference type="Proteomes" id="UP000006671">
    <property type="component" value="Unassembled WGS sequence"/>
</dbReference>
<evidence type="ECO:0000313" key="1">
    <source>
        <dbReference type="EMBL" id="EFC44207.1"/>
    </source>
</evidence>
<proteinExistence type="predicted"/>
<dbReference type="KEGG" id="ngr:NAEGRDRAFT_67852"/>
<dbReference type="EMBL" id="GG738869">
    <property type="protein sequence ID" value="EFC44207.1"/>
    <property type="molecule type" value="Genomic_DNA"/>
</dbReference>
<evidence type="ECO:0000313" key="2">
    <source>
        <dbReference type="Proteomes" id="UP000006671"/>
    </source>
</evidence>
<keyword evidence="2" id="KW-1185">Reference proteome</keyword>
<dbReference type="GeneID" id="8856752"/>
<protein>
    <submittedName>
        <fullName evidence="1">Predicted protein</fullName>
    </submittedName>
</protein>
<dbReference type="AlphaFoldDB" id="D2VG49"/>
<dbReference type="VEuPathDB" id="AmoebaDB:NAEGRDRAFT_67852"/>
<name>D2VG49_NAEGR</name>
<gene>
    <name evidence="1" type="ORF">NAEGRDRAFT_67852</name>
</gene>
<reference evidence="1 2" key="1">
    <citation type="journal article" date="2010" name="Cell">
        <title>The genome of Naegleria gruberi illuminates early eukaryotic versatility.</title>
        <authorList>
            <person name="Fritz-Laylin L.K."/>
            <person name="Prochnik S.E."/>
            <person name="Ginger M.L."/>
            <person name="Dacks J.B."/>
            <person name="Carpenter M.L."/>
            <person name="Field M.C."/>
            <person name="Kuo A."/>
            <person name="Paredez A."/>
            <person name="Chapman J."/>
            <person name="Pham J."/>
            <person name="Shu S."/>
            <person name="Neupane R."/>
            <person name="Cipriano M."/>
            <person name="Mancuso J."/>
            <person name="Tu H."/>
            <person name="Salamov A."/>
            <person name="Lindquist E."/>
            <person name="Shapiro H."/>
            <person name="Lucas S."/>
            <person name="Grigoriev I.V."/>
            <person name="Cande W.Z."/>
            <person name="Fulton C."/>
            <person name="Rokhsar D.S."/>
            <person name="Dawson S.C."/>
        </authorList>
    </citation>
    <scope>NUCLEOTIDE SEQUENCE [LARGE SCALE GENOMIC DNA]</scope>
    <source>
        <strain evidence="1 2">NEG-M</strain>
    </source>
</reference>
<organism evidence="2">
    <name type="scientific">Naegleria gruberi</name>
    <name type="common">Amoeba</name>
    <dbReference type="NCBI Taxonomy" id="5762"/>
    <lineage>
        <taxon>Eukaryota</taxon>
        <taxon>Discoba</taxon>
        <taxon>Heterolobosea</taxon>
        <taxon>Tetramitia</taxon>
        <taxon>Eutetramitia</taxon>
        <taxon>Vahlkampfiidae</taxon>
        <taxon>Naegleria</taxon>
    </lineage>
</organism>
<accession>D2VG49</accession>
<dbReference type="RefSeq" id="XP_002676951.1">
    <property type="nucleotide sequence ID" value="XM_002676905.1"/>
</dbReference>